<proteinExistence type="inferred from homology"/>
<dbReference type="GO" id="GO:0006508">
    <property type="term" value="P:proteolysis"/>
    <property type="evidence" value="ECO:0007669"/>
    <property type="project" value="InterPro"/>
</dbReference>
<comment type="similarity">
    <text evidence="1">Belongs to the peptidase S33 family.</text>
</comment>
<dbReference type="InterPro" id="IPR000073">
    <property type="entry name" value="AB_hydrolase_1"/>
</dbReference>
<dbReference type="PANTHER" id="PTHR43798:SF33">
    <property type="entry name" value="HYDROLASE, PUTATIVE (AFU_ORTHOLOGUE AFUA_2G14860)-RELATED"/>
    <property type="match status" value="1"/>
</dbReference>
<dbReference type="PRINTS" id="PR00793">
    <property type="entry name" value="PROAMNOPTASE"/>
</dbReference>
<dbReference type="PRINTS" id="PR00111">
    <property type="entry name" value="ABHYDROLASE"/>
</dbReference>
<keyword evidence="2" id="KW-0378">Hydrolase</keyword>
<dbReference type="AlphaFoldDB" id="A0A0J6V0U5"/>
<sequence>MLVAVNGIRLFVDVENAGLVPAGDAMREKPALLLLHGGPGFDHSAFKPLFAGLSDVAQVIYVDHRGNGRSEDGDRSAWTLAQWGDDVKGLCDALGLVRPIVLGMSWGGYVAQSYATRYPDHPGKLVLVSTAARVDFPAIFERFGQLGGPDVARIAETYWTAPTAERRAEYFRTCVPFYRRRPVDPARLRRVLMRDDTALHFNGPGNEQGRMDFRPALGRVRCPVLVMAGEHDPLVPPSVSEALVAALPPDRVRFECVADCGHDLFGDAPELAFGLLREFIATA</sequence>
<protein>
    <recommendedName>
        <fullName evidence="3">AB hydrolase-1 domain-containing protein</fullName>
    </recommendedName>
</protein>
<dbReference type="InterPro" id="IPR050266">
    <property type="entry name" value="AB_hydrolase_sf"/>
</dbReference>
<reference evidence="4 5" key="1">
    <citation type="submission" date="2015-03" db="EMBL/GenBank/DDBJ databases">
        <title>Genome sequencing of Methylobacterium tarhaniae DSM 25844.</title>
        <authorList>
            <person name="Chaudhry V."/>
            <person name="Patil P.B."/>
        </authorList>
    </citation>
    <scope>NUCLEOTIDE SEQUENCE [LARGE SCALE GENOMIC DNA]</scope>
    <source>
        <strain evidence="4 5">DSM 25844</strain>
    </source>
</reference>
<dbReference type="Proteomes" id="UP000036449">
    <property type="component" value="Unassembled WGS sequence"/>
</dbReference>
<accession>A0A0J6V0U5</accession>
<organism evidence="4 5">
    <name type="scientific">Methylobacterium tarhaniae</name>
    <dbReference type="NCBI Taxonomy" id="1187852"/>
    <lineage>
        <taxon>Bacteria</taxon>
        <taxon>Pseudomonadati</taxon>
        <taxon>Pseudomonadota</taxon>
        <taxon>Alphaproteobacteria</taxon>
        <taxon>Hyphomicrobiales</taxon>
        <taxon>Methylobacteriaceae</taxon>
        <taxon>Methylobacterium</taxon>
    </lineage>
</organism>
<dbReference type="SUPFAM" id="SSF53474">
    <property type="entry name" value="alpha/beta-Hydrolases"/>
    <property type="match status" value="1"/>
</dbReference>
<dbReference type="InterPro" id="IPR002410">
    <property type="entry name" value="Peptidase_S33"/>
</dbReference>
<dbReference type="InterPro" id="IPR029058">
    <property type="entry name" value="AB_hydrolase_fold"/>
</dbReference>
<dbReference type="Gene3D" id="3.40.50.1820">
    <property type="entry name" value="alpha/beta hydrolase"/>
    <property type="match status" value="1"/>
</dbReference>
<dbReference type="OrthoDB" id="7958481at2"/>
<evidence type="ECO:0000313" key="5">
    <source>
        <dbReference type="Proteomes" id="UP000036449"/>
    </source>
</evidence>
<dbReference type="EMBL" id="LABZ01000224">
    <property type="protein sequence ID" value="KMO32421.1"/>
    <property type="molecule type" value="Genomic_DNA"/>
</dbReference>
<dbReference type="GO" id="GO:0016020">
    <property type="term" value="C:membrane"/>
    <property type="evidence" value="ECO:0007669"/>
    <property type="project" value="TreeGrafter"/>
</dbReference>
<feature type="domain" description="AB hydrolase-1" evidence="3">
    <location>
        <begin position="30"/>
        <end position="269"/>
    </location>
</feature>
<evidence type="ECO:0000313" key="4">
    <source>
        <dbReference type="EMBL" id="KMO32421.1"/>
    </source>
</evidence>
<evidence type="ECO:0000256" key="2">
    <source>
        <dbReference type="ARBA" id="ARBA00022801"/>
    </source>
</evidence>
<evidence type="ECO:0000256" key="1">
    <source>
        <dbReference type="ARBA" id="ARBA00010088"/>
    </source>
</evidence>
<gene>
    <name evidence="4" type="ORF">VQ03_26395</name>
</gene>
<dbReference type="PANTHER" id="PTHR43798">
    <property type="entry name" value="MONOACYLGLYCEROL LIPASE"/>
    <property type="match status" value="1"/>
</dbReference>
<comment type="caution">
    <text evidence="4">The sequence shown here is derived from an EMBL/GenBank/DDBJ whole genome shotgun (WGS) entry which is preliminary data.</text>
</comment>
<dbReference type="GO" id="GO:0008233">
    <property type="term" value="F:peptidase activity"/>
    <property type="evidence" value="ECO:0007669"/>
    <property type="project" value="InterPro"/>
</dbReference>
<dbReference type="PATRIC" id="fig|1187852.3.peg.3233"/>
<dbReference type="Pfam" id="PF00561">
    <property type="entry name" value="Abhydrolase_1"/>
    <property type="match status" value="1"/>
</dbReference>
<keyword evidence="5" id="KW-1185">Reference proteome</keyword>
<evidence type="ECO:0000259" key="3">
    <source>
        <dbReference type="Pfam" id="PF00561"/>
    </source>
</evidence>
<dbReference type="RefSeq" id="WP_048453883.1">
    <property type="nucleotide sequence ID" value="NZ_JBNNPJ010000233.1"/>
</dbReference>
<name>A0A0J6V0U5_9HYPH</name>